<dbReference type="AlphaFoldDB" id="A0A7T6XUB6"/>
<dbReference type="GO" id="GO:0009277">
    <property type="term" value="C:fungal-type cell wall"/>
    <property type="evidence" value="ECO:0007669"/>
    <property type="project" value="TreeGrafter"/>
</dbReference>
<proteinExistence type="inferred from homology"/>
<evidence type="ECO:0000256" key="15">
    <source>
        <dbReference type="SAM" id="MobiDB-lite"/>
    </source>
</evidence>
<evidence type="ECO:0000256" key="11">
    <source>
        <dbReference type="ARBA" id="ARBA00039284"/>
    </source>
</evidence>
<dbReference type="GeneID" id="26228689"/>
<dbReference type="Proteomes" id="UP000595662">
    <property type="component" value="Chromosome 6"/>
</dbReference>
<dbReference type="EMBL" id="CP060779">
    <property type="protein sequence ID" value="QQK47549.1"/>
    <property type="molecule type" value="Genomic_DNA"/>
</dbReference>
<evidence type="ECO:0000256" key="3">
    <source>
        <dbReference type="ARBA" id="ARBA00008773"/>
    </source>
</evidence>
<dbReference type="RefSeq" id="XP_014539115.1">
    <property type="nucleotide sequence ID" value="XM_014683629.1"/>
</dbReference>
<keyword evidence="9" id="KW-0326">Glycosidase</keyword>
<evidence type="ECO:0000256" key="9">
    <source>
        <dbReference type="ARBA" id="ARBA00023295"/>
    </source>
</evidence>
<evidence type="ECO:0000256" key="8">
    <source>
        <dbReference type="ARBA" id="ARBA00022801"/>
    </source>
</evidence>
<comment type="subcellular location">
    <subcellularLocation>
        <location evidence="2">Secreted</location>
        <location evidence="2">Cell wall</location>
    </subcellularLocation>
</comment>
<evidence type="ECO:0000256" key="10">
    <source>
        <dbReference type="ARBA" id="ARBA00024983"/>
    </source>
</evidence>
<evidence type="ECO:0000256" key="2">
    <source>
        <dbReference type="ARBA" id="ARBA00004191"/>
    </source>
</evidence>
<dbReference type="KEGG" id="pdp:PDIP_03660"/>
<evidence type="ECO:0000256" key="5">
    <source>
        <dbReference type="ARBA" id="ARBA00022512"/>
    </source>
</evidence>
<gene>
    <name evidence="16" type="ORF">Pdw03_5184</name>
</gene>
<dbReference type="PANTHER" id="PTHR16631:SF24">
    <property type="entry name" value="FAMILY 17 GLUCOSIDASE SCW11-RELATED"/>
    <property type="match status" value="1"/>
</dbReference>
<dbReference type="InterPro" id="IPR050732">
    <property type="entry name" value="Beta-glucan_modifiers"/>
</dbReference>
<reference evidence="16 17" key="1">
    <citation type="submission" date="2020-08" db="EMBL/GenBank/DDBJ databases">
        <title>The completed genome sequence of the pathogenic ascomycete fungus Penicillium digitatum.</title>
        <authorList>
            <person name="Wang M."/>
        </authorList>
    </citation>
    <scope>NUCLEOTIDE SEQUENCE [LARGE SCALE GENOMIC DNA]</scope>
    <source>
        <strain evidence="16 17">PdW03</strain>
    </source>
</reference>
<dbReference type="EC" id="3.2.1.21" evidence="4"/>
<dbReference type="GO" id="GO:0005576">
    <property type="term" value="C:extracellular region"/>
    <property type="evidence" value="ECO:0007669"/>
    <property type="project" value="TreeGrafter"/>
</dbReference>
<dbReference type="Gene3D" id="3.20.20.80">
    <property type="entry name" value="Glycosidases"/>
    <property type="match status" value="2"/>
</dbReference>
<evidence type="ECO:0000256" key="4">
    <source>
        <dbReference type="ARBA" id="ARBA00012744"/>
    </source>
</evidence>
<evidence type="ECO:0000256" key="7">
    <source>
        <dbReference type="ARBA" id="ARBA00022729"/>
    </source>
</evidence>
<evidence type="ECO:0000256" key="12">
    <source>
        <dbReference type="ARBA" id="ARBA00041495"/>
    </source>
</evidence>
<comment type="catalytic activity">
    <reaction evidence="1">
        <text>Hydrolysis of terminal, non-reducing beta-D-glucosyl residues with release of beta-D-glucose.</text>
        <dbReference type="EC" id="3.2.1.21"/>
    </reaction>
</comment>
<keyword evidence="7" id="KW-0732">Signal</keyword>
<comment type="function">
    <text evidence="10">Beta-glucosidases are one of a number of cellulolytic enzymes involved in the degradation of cellulosic biomass. Catalyzes the last step releasing glucose from the inhibitory cellobiose.</text>
</comment>
<evidence type="ECO:0000313" key="17">
    <source>
        <dbReference type="Proteomes" id="UP000595662"/>
    </source>
</evidence>
<keyword evidence="5" id="KW-0134">Cell wall</keyword>
<dbReference type="GO" id="GO:0071555">
    <property type="term" value="P:cell wall organization"/>
    <property type="evidence" value="ECO:0007669"/>
    <property type="project" value="TreeGrafter"/>
</dbReference>
<keyword evidence="6" id="KW-0964">Secreted</keyword>
<comment type="similarity">
    <text evidence="3">Belongs to the glycosyl hydrolase 17 family.</text>
</comment>
<evidence type="ECO:0000256" key="1">
    <source>
        <dbReference type="ARBA" id="ARBA00000448"/>
    </source>
</evidence>
<dbReference type="VEuPathDB" id="FungiDB:PDIP_03660"/>
<dbReference type="InterPro" id="IPR017853">
    <property type="entry name" value="GH"/>
</dbReference>
<dbReference type="GO" id="GO:0009986">
    <property type="term" value="C:cell surface"/>
    <property type="evidence" value="ECO:0007669"/>
    <property type="project" value="TreeGrafter"/>
</dbReference>
<sequence length="666" mass="67342">MKGAIFAAALVGSAMADGVHRRHDAFHQRREASASTWSSAGLNTEENCGCTTKVITIYGSPTLVPVESVAPTPSTSTSTSTSTSISTSTPVSTSSSTSTSVPVPVPVVDSTSTLTSTVHSTSTSTLTVTVSEPHPSVPAAKSPVVANTPAVELPTPGVSTYSATGVYTVPATTLTVHDTTTVCGATSTEVPSGTHTYGGVTTIVETSTTVVCPYATVKPHGSTVTSVIETTTYICPSAGTYTVVPPTTTTVPSSTVLVYPTPQTIVPGTYTRDETTVTVTRTDYTYICPVATRSLASAASAVPTTVAAATTAAPVAAATTAAPVAAAPTVAPVAGSVNSASAASVASVASVASAASAASASSASSASYFAASSSSSSSSSSSFAASSSSSISSTSGKPNSFPEALGQGKYGMTYSPYTAGGDCKTKQAVLQDLTVIKSKGFNLIRVYSTDCSGLEFIGDACKQLGLSIIMGVYIDGSGISAAQEQVTAISKWAEWGMVELIVVGNEAVQSGFIDAATLASFIQSASASFKAAGYTGLVTTTEPIDIWQAHGAAYLCGAVDIVGANIHPFFNADVVAAKAGEFAKSEFEELEQICNGKDVVNLETGWPNAGNPNGAAVPGVSEQAIAIKSIVETVGSKSIFFSFSDDAWKKPGEFDVEQHWGCSGVF</sequence>
<evidence type="ECO:0000256" key="13">
    <source>
        <dbReference type="ARBA" id="ARBA00041516"/>
    </source>
</evidence>
<dbReference type="SUPFAM" id="SSF51445">
    <property type="entry name" value="(Trans)glycosidases"/>
    <property type="match status" value="1"/>
</dbReference>
<accession>A0A7T6XUB6</accession>
<dbReference type="GO" id="GO:0042973">
    <property type="term" value="F:glucan endo-1,3-beta-D-glucosidase activity"/>
    <property type="evidence" value="ECO:0007669"/>
    <property type="project" value="TreeGrafter"/>
</dbReference>
<protein>
    <recommendedName>
        <fullName evidence="11">Probable beta-glucosidase btgE</fullName>
        <ecNumber evidence="4">3.2.1.21</ecNumber>
    </recommendedName>
    <alternativeName>
        <fullName evidence="12">Beta-D-glucoside glucohydrolase btgE</fullName>
    </alternativeName>
    <alternativeName>
        <fullName evidence="14">Cellobiase btgE</fullName>
    </alternativeName>
    <alternativeName>
        <fullName evidence="13">Gentiobiase btgE</fullName>
    </alternativeName>
</protein>
<keyword evidence="8" id="KW-0378">Hydrolase</keyword>
<name>A0A7T6XUB6_PENDI</name>
<feature type="region of interest" description="Disordered" evidence="15">
    <location>
        <begin position="68"/>
        <end position="102"/>
    </location>
</feature>
<dbReference type="PANTHER" id="PTHR16631">
    <property type="entry name" value="GLUCAN 1,3-BETA-GLUCOSIDASE"/>
    <property type="match status" value="1"/>
</dbReference>
<evidence type="ECO:0000256" key="14">
    <source>
        <dbReference type="ARBA" id="ARBA00042762"/>
    </source>
</evidence>
<evidence type="ECO:0000313" key="16">
    <source>
        <dbReference type="EMBL" id="QQK47549.1"/>
    </source>
</evidence>
<organism evidence="16 17">
    <name type="scientific">Penicillium digitatum</name>
    <name type="common">Green mold</name>
    <dbReference type="NCBI Taxonomy" id="36651"/>
    <lineage>
        <taxon>Eukaryota</taxon>
        <taxon>Fungi</taxon>
        <taxon>Dikarya</taxon>
        <taxon>Ascomycota</taxon>
        <taxon>Pezizomycotina</taxon>
        <taxon>Eurotiomycetes</taxon>
        <taxon>Eurotiomycetidae</taxon>
        <taxon>Eurotiales</taxon>
        <taxon>Aspergillaceae</taxon>
        <taxon>Penicillium</taxon>
    </lineage>
</organism>
<evidence type="ECO:0000256" key="6">
    <source>
        <dbReference type="ARBA" id="ARBA00022525"/>
    </source>
</evidence>